<sequence>MQLKNRIEDYLETIKPDTAGITCPACGSVLGIRRQGSTDMVLTQNVRLELDGNLNSYRLFLEKIEAILEQRTVYYKGYAGNYPYDRELRHYQRGEKLQIEFKPDGNYTGIIAELVSNSFVEMIDFFEWIKNFYSFPRVDKDKSLNQMNGEEAKLIYQKTKGILVTGLEPRSIAGPLVDIIFDQKYVSTWQQKVLKNPENMNKLAKLLEEICPAIDWYLKILMDINSKNPDNQTNPQNHEQLKDGITRIKFILAIVLGHRTQNNELLTDLFIEADSPFTLPRKTVIAPKYLGQLLCSEIVLGNCKIGLSQNLLQKLKKELNNGQRQGNDKTVEEVVKNLNNEIDKFVHFCCSGPVSKNPDQKSEDSRDLSKTAYIFAEENCGWYPKLEPTHPVILLGSPGTGKSSVMLTGFTTFYENIYALGATINFESPEDEARMNSLYKDYSAGIMPKPTSKGDRTTIKLSIEFPVKGYPRTHFVFTDVAGEVMARSLTAEGSDPAILRILKNAETIIFFFDISIEPSIRQKLTEGDDGTWQKLDKSVKRVFVSRANNQQNVKDTSRAEVSQIQLLGKLIQDLRVQRGENDLKNDGVNFICVIPKMDLFADETEGDRYFFTKFLKDLQLQDILVRSHRGNEDESFQGMRSIGGTSAKIPDQTSRKLIPDNGIEDQKILGQWISQKTLTYLSKVKQALDPQTPEPIKDSLQYTLDVGLVKTLNYNFGEDNVYFLPVSAQGKDSDNLNFGSAPNQKLSEYVFILPVVLSINNNGQSSEEQNKKSGFPWS</sequence>
<dbReference type="EMBL" id="NXIB02000058">
    <property type="protein sequence ID" value="PHX55283.1"/>
    <property type="molecule type" value="Genomic_DNA"/>
</dbReference>
<organism evidence="1 2">
    <name type="scientific">Tychonema bourrellyi FEM_GT703</name>
    <dbReference type="NCBI Taxonomy" id="2040638"/>
    <lineage>
        <taxon>Bacteria</taxon>
        <taxon>Bacillati</taxon>
        <taxon>Cyanobacteriota</taxon>
        <taxon>Cyanophyceae</taxon>
        <taxon>Oscillatoriophycideae</taxon>
        <taxon>Oscillatoriales</taxon>
        <taxon>Microcoleaceae</taxon>
        <taxon>Tychonema</taxon>
    </lineage>
</organism>
<name>A0A2G4F0K0_9CYAN</name>
<dbReference type="AlphaFoldDB" id="A0A2G4F0K0"/>
<reference evidence="1" key="1">
    <citation type="submission" date="2017-10" db="EMBL/GenBank/DDBJ databases">
        <title>Draft genome sequence of the planktic cyanobacteria Tychonema bourrellyi isolated from alpine lentic freshwater.</title>
        <authorList>
            <person name="Tett A."/>
            <person name="Armanini F."/>
            <person name="Asnicar F."/>
            <person name="Boscaini A."/>
            <person name="Pasolli E."/>
            <person name="Zolfo M."/>
            <person name="Donati C."/>
            <person name="Salmaso N."/>
            <person name="Segata N."/>
        </authorList>
    </citation>
    <scope>NUCLEOTIDE SEQUENCE</scope>
    <source>
        <strain evidence="1">FEM_GT703</strain>
    </source>
</reference>
<dbReference type="RefSeq" id="WP_096832117.1">
    <property type="nucleotide sequence ID" value="NZ_NXIB02000058.1"/>
</dbReference>
<accession>A0A2G4F0K0</accession>
<evidence type="ECO:0000313" key="2">
    <source>
        <dbReference type="Proteomes" id="UP000226442"/>
    </source>
</evidence>
<evidence type="ECO:0000313" key="1">
    <source>
        <dbReference type="EMBL" id="PHX55283.1"/>
    </source>
</evidence>
<protein>
    <submittedName>
        <fullName evidence="1">Uncharacterized protein</fullName>
    </submittedName>
</protein>
<comment type="caution">
    <text evidence="1">The sequence shown here is derived from an EMBL/GenBank/DDBJ whole genome shotgun (WGS) entry which is preliminary data.</text>
</comment>
<dbReference type="OrthoDB" id="434930at2"/>
<gene>
    <name evidence="1" type="ORF">CP500_011595</name>
</gene>
<proteinExistence type="predicted"/>
<dbReference type="SUPFAM" id="SSF52540">
    <property type="entry name" value="P-loop containing nucleoside triphosphate hydrolases"/>
    <property type="match status" value="1"/>
</dbReference>
<keyword evidence="2" id="KW-1185">Reference proteome</keyword>
<dbReference type="Proteomes" id="UP000226442">
    <property type="component" value="Unassembled WGS sequence"/>
</dbReference>
<dbReference type="InterPro" id="IPR027417">
    <property type="entry name" value="P-loop_NTPase"/>
</dbReference>